<proteinExistence type="inferred from homology"/>
<feature type="transmembrane region" description="Helical" evidence="8">
    <location>
        <begin position="228"/>
        <end position="245"/>
    </location>
</feature>
<dbReference type="NCBIfam" id="TIGR00711">
    <property type="entry name" value="efflux_EmrB"/>
    <property type="match status" value="1"/>
</dbReference>
<feature type="transmembrane region" description="Helical" evidence="8">
    <location>
        <begin position="355"/>
        <end position="377"/>
    </location>
</feature>
<keyword evidence="6 8" id="KW-1133">Transmembrane helix</keyword>
<accession>A0A1Q2KWA9</accession>
<keyword evidence="7 8" id="KW-0472">Membrane</keyword>
<reference evidence="10 11" key="1">
    <citation type="submission" date="2017-02" db="EMBL/GenBank/DDBJ databases">
        <title>The complete genomic sequence of a novel cold adapted crude oil-degrading bacterium Planococcus qaidamina Y42.</title>
        <authorList>
            <person name="Yang R."/>
        </authorList>
    </citation>
    <scope>NUCLEOTIDE SEQUENCE [LARGE SCALE GENOMIC DNA]</scope>
    <source>
        <strain evidence="10 11">Y42</strain>
    </source>
</reference>
<dbReference type="PROSITE" id="PS50850">
    <property type="entry name" value="MFS"/>
    <property type="match status" value="1"/>
</dbReference>
<dbReference type="GO" id="GO:0022857">
    <property type="term" value="F:transmembrane transporter activity"/>
    <property type="evidence" value="ECO:0007669"/>
    <property type="project" value="InterPro"/>
</dbReference>
<feature type="transmembrane region" description="Helical" evidence="8">
    <location>
        <begin position="76"/>
        <end position="103"/>
    </location>
</feature>
<protein>
    <submittedName>
        <fullName evidence="10">MFS transporter</fullName>
    </submittedName>
</protein>
<feature type="transmembrane region" description="Helical" evidence="8">
    <location>
        <begin position="109"/>
        <end position="129"/>
    </location>
</feature>
<evidence type="ECO:0000256" key="2">
    <source>
        <dbReference type="ARBA" id="ARBA00008537"/>
    </source>
</evidence>
<evidence type="ECO:0000256" key="7">
    <source>
        <dbReference type="ARBA" id="ARBA00023136"/>
    </source>
</evidence>
<dbReference type="InterPro" id="IPR020846">
    <property type="entry name" value="MFS_dom"/>
</dbReference>
<feature type="transmembrane region" description="Helical" evidence="8">
    <location>
        <begin position="447"/>
        <end position="466"/>
    </location>
</feature>
<keyword evidence="3" id="KW-0813">Transport</keyword>
<keyword evidence="4" id="KW-1003">Cell membrane</keyword>
<feature type="transmembrane region" description="Helical" evidence="8">
    <location>
        <begin position="49"/>
        <end position="69"/>
    </location>
</feature>
<dbReference type="KEGG" id="pmar:B0X71_04655"/>
<dbReference type="Proteomes" id="UP000188184">
    <property type="component" value="Chromosome"/>
</dbReference>
<dbReference type="PANTHER" id="PTHR42718:SF9">
    <property type="entry name" value="MAJOR FACILITATOR SUPERFAMILY MULTIDRUG TRANSPORTER MFSC"/>
    <property type="match status" value="1"/>
</dbReference>
<feature type="transmembrane region" description="Helical" evidence="8">
    <location>
        <begin position="265"/>
        <end position="290"/>
    </location>
</feature>
<dbReference type="GO" id="GO:0005886">
    <property type="term" value="C:plasma membrane"/>
    <property type="evidence" value="ECO:0007669"/>
    <property type="project" value="UniProtKB-SubCell"/>
</dbReference>
<gene>
    <name evidence="10" type="ORF">B0X71_04655</name>
</gene>
<dbReference type="Gene3D" id="1.20.1250.20">
    <property type="entry name" value="MFS general substrate transporter like domains"/>
    <property type="match status" value="1"/>
</dbReference>
<evidence type="ECO:0000259" key="9">
    <source>
        <dbReference type="PROSITE" id="PS50850"/>
    </source>
</evidence>
<dbReference type="InterPro" id="IPR004638">
    <property type="entry name" value="EmrB-like"/>
</dbReference>
<feature type="transmembrane region" description="Helical" evidence="8">
    <location>
        <begin position="12"/>
        <end position="37"/>
    </location>
</feature>
<evidence type="ECO:0000313" key="11">
    <source>
        <dbReference type="Proteomes" id="UP000188184"/>
    </source>
</evidence>
<feature type="transmembrane region" description="Helical" evidence="8">
    <location>
        <begin position="330"/>
        <end position="349"/>
    </location>
</feature>
<feature type="transmembrane region" description="Helical" evidence="8">
    <location>
        <begin position="136"/>
        <end position="157"/>
    </location>
</feature>
<evidence type="ECO:0000256" key="8">
    <source>
        <dbReference type="SAM" id="Phobius"/>
    </source>
</evidence>
<evidence type="ECO:0000313" key="10">
    <source>
        <dbReference type="EMBL" id="AQQ52469.1"/>
    </source>
</evidence>
<evidence type="ECO:0000256" key="1">
    <source>
        <dbReference type="ARBA" id="ARBA00004651"/>
    </source>
</evidence>
<dbReference type="CDD" id="cd17503">
    <property type="entry name" value="MFS_LmrB_MDR_like"/>
    <property type="match status" value="1"/>
</dbReference>
<dbReference type="EMBL" id="CP019640">
    <property type="protein sequence ID" value="AQQ52469.1"/>
    <property type="molecule type" value="Genomic_DNA"/>
</dbReference>
<dbReference type="Gene3D" id="1.20.1720.10">
    <property type="entry name" value="Multidrug resistance protein D"/>
    <property type="match status" value="1"/>
</dbReference>
<keyword evidence="11" id="KW-1185">Reference proteome</keyword>
<dbReference type="RefSeq" id="WP_077588353.1">
    <property type="nucleotide sequence ID" value="NZ_CP019640.1"/>
</dbReference>
<dbReference type="SUPFAM" id="SSF103473">
    <property type="entry name" value="MFS general substrate transporter"/>
    <property type="match status" value="2"/>
</dbReference>
<name>A0A1Q2KWA9_9BACL</name>
<dbReference type="InterPro" id="IPR036259">
    <property type="entry name" value="MFS_trans_sf"/>
</dbReference>
<dbReference type="OrthoDB" id="9816041at2"/>
<organism evidence="10 11">
    <name type="scientific">Planococcus lenghuensis</name>
    <dbReference type="NCBI Taxonomy" id="2213202"/>
    <lineage>
        <taxon>Bacteria</taxon>
        <taxon>Bacillati</taxon>
        <taxon>Bacillota</taxon>
        <taxon>Bacilli</taxon>
        <taxon>Bacillales</taxon>
        <taxon>Caryophanaceae</taxon>
        <taxon>Planococcus</taxon>
    </lineage>
</organism>
<feature type="transmembrane region" description="Helical" evidence="8">
    <location>
        <begin position="163"/>
        <end position="183"/>
    </location>
</feature>
<feature type="domain" description="Major facilitator superfamily (MFS) profile" evidence="9">
    <location>
        <begin position="11"/>
        <end position="471"/>
    </location>
</feature>
<evidence type="ECO:0000256" key="5">
    <source>
        <dbReference type="ARBA" id="ARBA00022692"/>
    </source>
</evidence>
<feature type="transmembrane region" description="Helical" evidence="8">
    <location>
        <begin position="195"/>
        <end position="216"/>
    </location>
</feature>
<comment type="subcellular location">
    <subcellularLocation>
        <location evidence="1">Cell membrane</location>
        <topology evidence="1">Multi-pass membrane protein</topology>
    </subcellularLocation>
</comment>
<dbReference type="AlphaFoldDB" id="A0A1Q2KWA9"/>
<sequence length="492" mass="53068">MTEQKKPPYGMIAILFTGAFVAIFTQTLLNVALPSIMVEFEVDASTVQWLVTGFMLVNGILIPASAFFIQRFTNRSIFIAAMSLFVLGTLIAAVAPVFAVLLAARMIQAAGAALMMPLLMNVMLAAFPVERRGSAMGIFGLVMIVAPAIGPTLSGYIIEHYSWRTLFMIVLPMALVPLLLGIFKMKNIMIQNRELKIDSLSLVLSSIGFGGLLYGFSSAADYGWSNPLVYGTIAAGVAGLVLFITRQLKLAVPMLDFQVYKYPMFALSSAISIVLSISMFSAMILMPIYVQTIKGISPMDSGLLMLPGALMMGIMSPITGRLFDKFGARILAMTGLAIVVLSTYFFSQLSLETTYLQIMGMYTIRMFGISMVMMPIMTNGLNQLSPMLNPHGAAMNNTLQQVSGAIGSALLITVMNTRAESAGADLLASGAAPETIMNQALLEGINYTFFVSTFIAIVALVLTSFVKRAKPAVDEDNRVFTAEPVNEPVTEA</sequence>
<dbReference type="Pfam" id="PF07690">
    <property type="entry name" value="MFS_1"/>
    <property type="match status" value="1"/>
</dbReference>
<feature type="transmembrane region" description="Helical" evidence="8">
    <location>
        <begin position="302"/>
        <end position="323"/>
    </location>
</feature>
<dbReference type="PANTHER" id="PTHR42718">
    <property type="entry name" value="MAJOR FACILITATOR SUPERFAMILY MULTIDRUG TRANSPORTER MFSC"/>
    <property type="match status" value="1"/>
</dbReference>
<evidence type="ECO:0000256" key="3">
    <source>
        <dbReference type="ARBA" id="ARBA00022448"/>
    </source>
</evidence>
<evidence type="ECO:0000256" key="6">
    <source>
        <dbReference type="ARBA" id="ARBA00022989"/>
    </source>
</evidence>
<keyword evidence="5 8" id="KW-0812">Transmembrane</keyword>
<evidence type="ECO:0000256" key="4">
    <source>
        <dbReference type="ARBA" id="ARBA00022475"/>
    </source>
</evidence>
<dbReference type="InterPro" id="IPR011701">
    <property type="entry name" value="MFS"/>
</dbReference>
<comment type="similarity">
    <text evidence="2">Belongs to the major facilitator superfamily. EmrB family.</text>
</comment>
<dbReference type="PRINTS" id="PR01036">
    <property type="entry name" value="TCRTETB"/>
</dbReference>